<dbReference type="EMBL" id="BAAAPC010000007">
    <property type="protein sequence ID" value="GAA1994452.1"/>
    <property type="molecule type" value="Genomic_DNA"/>
</dbReference>
<keyword evidence="1" id="KW-0812">Transmembrane</keyword>
<dbReference type="Proteomes" id="UP001501585">
    <property type="component" value="Unassembled WGS sequence"/>
</dbReference>
<gene>
    <name evidence="2" type="ORF">GCM10009799_20710</name>
</gene>
<reference evidence="2 3" key="1">
    <citation type="journal article" date="2019" name="Int. J. Syst. Evol. Microbiol.">
        <title>The Global Catalogue of Microorganisms (GCM) 10K type strain sequencing project: providing services to taxonomists for standard genome sequencing and annotation.</title>
        <authorList>
            <consortium name="The Broad Institute Genomics Platform"/>
            <consortium name="The Broad Institute Genome Sequencing Center for Infectious Disease"/>
            <person name="Wu L."/>
            <person name="Ma J."/>
        </authorList>
    </citation>
    <scope>NUCLEOTIDE SEQUENCE [LARGE SCALE GENOMIC DNA]</scope>
    <source>
        <strain evidence="2 3">JCM 15313</strain>
    </source>
</reference>
<keyword evidence="3" id="KW-1185">Reference proteome</keyword>
<name>A0ABN2SXX1_9ACTN</name>
<proteinExistence type="predicted"/>
<evidence type="ECO:0000256" key="1">
    <source>
        <dbReference type="SAM" id="Phobius"/>
    </source>
</evidence>
<evidence type="ECO:0000313" key="3">
    <source>
        <dbReference type="Proteomes" id="UP001501585"/>
    </source>
</evidence>
<protein>
    <submittedName>
        <fullName evidence="2">Uncharacterized protein</fullName>
    </submittedName>
</protein>
<keyword evidence="1" id="KW-0472">Membrane</keyword>
<comment type="caution">
    <text evidence="2">The sequence shown here is derived from an EMBL/GenBank/DDBJ whole genome shotgun (WGS) entry which is preliminary data.</text>
</comment>
<feature type="transmembrane region" description="Helical" evidence="1">
    <location>
        <begin position="12"/>
        <end position="30"/>
    </location>
</feature>
<keyword evidence="1" id="KW-1133">Transmembrane helix</keyword>
<organism evidence="2 3">
    <name type="scientific">Nocardiopsis rhodophaea</name>
    <dbReference type="NCBI Taxonomy" id="280238"/>
    <lineage>
        <taxon>Bacteria</taxon>
        <taxon>Bacillati</taxon>
        <taxon>Actinomycetota</taxon>
        <taxon>Actinomycetes</taxon>
        <taxon>Streptosporangiales</taxon>
        <taxon>Nocardiopsidaceae</taxon>
        <taxon>Nocardiopsis</taxon>
    </lineage>
</organism>
<dbReference type="RefSeq" id="WP_344161736.1">
    <property type="nucleotide sequence ID" value="NZ_BAAAPC010000007.1"/>
</dbReference>
<accession>A0ABN2SXX1</accession>
<evidence type="ECO:0000313" key="2">
    <source>
        <dbReference type="EMBL" id="GAA1994452.1"/>
    </source>
</evidence>
<feature type="transmembrane region" description="Helical" evidence="1">
    <location>
        <begin position="36"/>
        <end position="53"/>
    </location>
</feature>
<sequence>MSRVETKVTASSASAAAVTVIIYVTGLVGVEVSGEVAAAAVTLIAAAAGYLAPHTPRPDHD</sequence>